<reference evidence="2" key="1">
    <citation type="submission" date="2024-03" db="EMBL/GenBank/DDBJ databases">
        <title>WGS assembly of Saponaria officinalis var. Norfolk2.</title>
        <authorList>
            <person name="Jenkins J."/>
            <person name="Shu S."/>
            <person name="Grimwood J."/>
            <person name="Barry K."/>
            <person name="Goodstein D."/>
            <person name="Schmutz J."/>
            <person name="Leebens-Mack J."/>
            <person name="Osbourn A."/>
        </authorList>
    </citation>
    <scope>NUCLEOTIDE SEQUENCE [LARGE SCALE GENOMIC DNA]</scope>
    <source>
        <strain evidence="2">JIC</strain>
    </source>
</reference>
<evidence type="ECO:0000313" key="3">
    <source>
        <dbReference type="Proteomes" id="UP001443914"/>
    </source>
</evidence>
<dbReference type="EMBL" id="JBDFQZ010000002">
    <property type="protein sequence ID" value="KAK9749566.1"/>
    <property type="molecule type" value="Genomic_DNA"/>
</dbReference>
<name>A0AAW1MQB6_SAPOF</name>
<dbReference type="AlphaFoldDB" id="A0AAW1MQB6"/>
<evidence type="ECO:0000313" key="2">
    <source>
        <dbReference type="EMBL" id="KAK9749566.1"/>
    </source>
</evidence>
<proteinExistence type="predicted"/>
<comment type="caution">
    <text evidence="2">The sequence shown here is derived from an EMBL/GenBank/DDBJ whole genome shotgun (WGS) entry which is preliminary data.</text>
</comment>
<dbReference type="Proteomes" id="UP001443914">
    <property type="component" value="Unassembled WGS sequence"/>
</dbReference>
<evidence type="ECO:0000259" key="1">
    <source>
        <dbReference type="Pfam" id="PF22936"/>
    </source>
</evidence>
<dbReference type="Pfam" id="PF22936">
    <property type="entry name" value="Pol_BBD"/>
    <property type="match status" value="1"/>
</dbReference>
<gene>
    <name evidence="2" type="ORF">RND81_02G134900</name>
</gene>
<organism evidence="2 3">
    <name type="scientific">Saponaria officinalis</name>
    <name type="common">Common soapwort</name>
    <name type="synonym">Lychnis saponaria</name>
    <dbReference type="NCBI Taxonomy" id="3572"/>
    <lineage>
        <taxon>Eukaryota</taxon>
        <taxon>Viridiplantae</taxon>
        <taxon>Streptophyta</taxon>
        <taxon>Embryophyta</taxon>
        <taxon>Tracheophyta</taxon>
        <taxon>Spermatophyta</taxon>
        <taxon>Magnoliopsida</taxon>
        <taxon>eudicotyledons</taxon>
        <taxon>Gunneridae</taxon>
        <taxon>Pentapetalae</taxon>
        <taxon>Caryophyllales</taxon>
        <taxon>Caryophyllaceae</taxon>
        <taxon>Caryophylleae</taxon>
        <taxon>Saponaria</taxon>
    </lineage>
</organism>
<sequence length="268" mass="29396">MSRTVVLDVQGRANYDRIKKVASNGPRAHLVTTHAPSAHGTDVPPAAHGAAVSGETARAHVVSVPPPSVSVVSASAGFDQFDFNKLTPTQLDEVHQIWQARQPGLSSSTRLRGKPLSFSWIIDTGASRHMSGCLSHFTNIRKISPLSVGLPNGELAHATQCGDIHLSTLFILRNFLYSDKLHCNLISVSSLLLDSSLTIQFSHLLCFIQDRFSKMMIGAGEQVEGLYYLTEVRDSKTHVLTVAVSDTNELWHRRLRNPFSNISSFLPF</sequence>
<feature type="domain" description="Retrovirus-related Pol polyprotein from transposon TNT 1-94-like beta-barrel" evidence="1">
    <location>
        <begin position="120"/>
        <end position="191"/>
    </location>
</feature>
<protein>
    <recommendedName>
        <fullName evidence="1">Retrovirus-related Pol polyprotein from transposon TNT 1-94-like beta-barrel domain-containing protein</fullName>
    </recommendedName>
</protein>
<keyword evidence="3" id="KW-1185">Reference proteome</keyword>
<dbReference type="InterPro" id="IPR054722">
    <property type="entry name" value="PolX-like_BBD"/>
</dbReference>
<accession>A0AAW1MQB6</accession>